<reference evidence="4" key="1">
    <citation type="submission" date="2016-10" db="EMBL/GenBank/DDBJ databases">
        <authorList>
            <person name="Varghese N."/>
            <person name="Submissions S."/>
        </authorList>
    </citation>
    <scope>NUCLEOTIDE SEQUENCE [LARGE SCALE GENOMIC DNA]</scope>
    <source>
        <strain evidence="4">Gh-48</strain>
    </source>
</reference>
<feature type="transmembrane region" description="Helical" evidence="1">
    <location>
        <begin position="188"/>
        <end position="204"/>
    </location>
</feature>
<dbReference type="RefSeq" id="WP_091213632.1">
    <property type="nucleotide sequence ID" value="NZ_FOCL01000006.1"/>
</dbReference>
<proteinExistence type="predicted"/>
<feature type="domain" description="Acyltransferase 3" evidence="2">
    <location>
        <begin position="29"/>
        <end position="322"/>
    </location>
</feature>
<accession>A0A1H8NBQ6</accession>
<keyword evidence="1" id="KW-0472">Membrane</keyword>
<keyword evidence="4" id="KW-1185">Reference proteome</keyword>
<feature type="transmembrane region" description="Helical" evidence="1">
    <location>
        <begin position="53"/>
        <end position="79"/>
    </location>
</feature>
<feature type="transmembrane region" description="Helical" evidence="1">
    <location>
        <begin position="24"/>
        <end position="41"/>
    </location>
</feature>
<evidence type="ECO:0000259" key="2">
    <source>
        <dbReference type="Pfam" id="PF01757"/>
    </source>
</evidence>
<name>A0A1H8NBQ6_9SPHI</name>
<feature type="transmembrane region" description="Helical" evidence="1">
    <location>
        <begin position="307"/>
        <end position="327"/>
    </location>
</feature>
<gene>
    <name evidence="3" type="ORF">SAMN05192574_106348</name>
</gene>
<keyword evidence="1" id="KW-0812">Transmembrane</keyword>
<dbReference type="PANTHER" id="PTHR37312:SF1">
    <property type="entry name" value="MEMBRANE-BOUND ACYLTRANSFERASE YKRP-RELATED"/>
    <property type="match status" value="1"/>
</dbReference>
<feature type="transmembrane region" description="Helical" evidence="1">
    <location>
        <begin position="216"/>
        <end position="233"/>
    </location>
</feature>
<dbReference type="Pfam" id="PF01757">
    <property type="entry name" value="Acyl_transf_3"/>
    <property type="match status" value="1"/>
</dbReference>
<dbReference type="PANTHER" id="PTHR37312">
    <property type="entry name" value="MEMBRANE-BOUND ACYLTRANSFERASE YKRP-RELATED"/>
    <property type="match status" value="1"/>
</dbReference>
<evidence type="ECO:0000313" key="4">
    <source>
        <dbReference type="Proteomes" id="UP000198942"/>
    </source>
</evidence>
<keyword evidence="1" id="KW-1133">Transmembrane helix</keyword>
<dbReference type="STRING" id="551995.SAMN05192574_106348"/>
<sequence length="357" mass="40919">MPELLTCAQPVISEAEQTGIFRNWVLKGGVGIILVVFGHVIKGLITVKLIDPVFFYYAVNFVYSFHMPLFFILSGYFFVKSFLKRGAADFTVNKLETIIYPYVVWSLIQTFIEIRLSAYTNNHTKASELFTCLYLPRSQFWFLFALFFINILNVLLFKISVKWGAFLSIIIWWAYYFLNYKVPVFDKALLNLLYFTAGILLSQYNHVCNLIIKNSYLFAANLLVFAASLYVYFNFPQTSWYNLIIPQLSGSFVIMYLSEKMTYRSGFSFLEYLGVNSLVIYLVHMLAGNGTRIFLAKILHVNNSIVHIVLGTLMGILIPLAVLNIASKTKYLSWLFKFPLLKKTKGKNSGTVAETIA</sequence>
<dbReference type="OrthoDB" id="9809782at2"/>
<feature type="transmembrane region" description="Helical" evidence="1">
    <location>
        <begin position="239"/>
        <end position="257"/>
    </location>
</feature>
<dbReference type="InterPro" id="IPR002656">
    <property type="entry name" value="Acyl_transf_3_dom"/>
</dbReference>
<evidence type="ECO:0000313" key="3">
    <source>
        <dbReference type="EMBL" id="SEO26948.1"/>
    </source>
</evidence>
<feature type="transmembrane region" description="Helical" evidence="1">
    <location>
        <begin position="138"/>
        <end position="156"/>
    </location>
</feature>
<dbReference type="EMBL" id="FOCL01000006">
    <property type="protein sequence ID" value="SEO26948.1"/>
    <property type="molecule type" value="Genomic_DNA"/>
</dbReference>
<dbReference type="Proteomes" id="UP000198942">
    <property type="component" value="Unassembled WGS sequence"/>
</dbReference>
<protein>
    <submittedName>
        <fullName evidence="3">Fucose 4-O-acetylase</fullName>
    </submittedName>
</protein>
<feature type="transmembrane region" description="Helical" evidence="1">
    <location>
        <begin position="99"/>
        <end position="118"/>
    </location>
</feature>
<dbReference type="AlphaFoldDB" id="A0A1H8NBQ6"/>
<dbReference type="InterPro" id="IPR052734">
    <property type="entry name" value="Nod_factor_acetyltransferase"/>
</dbReference>
<feature type="transmembrane region" description="Helical" evidence="1">
    <location>
        <begin position="269"/>
        <end position="287"/>
    </location>
</feature>
<feature type="transmembrane region" description="Helical" evidence="1">
    <location>
        <begin position="163"/>
        <end position="182"/>
    </location>
</feature>
<organism evidence="3 4">
    <name type="scientific">Mucilaginibacter gossypiicola</name>
    <dbReference type="NCBI Taxonomy" id="551995"/>
    <lineage>
        <taxon>Bacteria</taxon>
        <taxon>Pseudomonadati</taxon>
        <taxon>Bacteroidota</taxon>
        <taxon>Sphingobacteriia</taxon>
        <taxon>Sphingobacteriales</taxon>
        <taxon>Sphingobacteriaceae</taxon>
        <taxon>Mucilaginibacter</taxon>
    </lineage>
</organism>
<dbReference type="GO" id="GO:0016747">
    <property type="term" value="F:acyltransferase activity, transferring groups other than amino-acyl groups"/>
    <property type="evidence" value="ECO:0007669"/>
    <property type="project" value="InterPro"/>
</dbReference>
<evidence type="ECO:0000256" key="1">
    <source>
        <dbReference type="SAM" id="Phobius"/>
    </source>
</evidence>